<dbReference type="STRING" id="1280950.HJO_14952"/>
<proteinExistence type="inferred from homology"/>
<protein>
    <recommendedName>
        <fullName evidence="6">3-isopropylmalate dehydratase</fullName>
        <ecNumber evidence="6">4.2.1.33</ecNumber>
    </recommendedName>
</protein>
<comment type="catalytic activity">
    <reaction evidence="1">
        <text>(2R,3S)-3-isopropylmalate = (2S)-2-isopropylmalate</text>
        <dbReference type="Rhea" id="RHEA:32287"/>
        <dbReference type="ChEBI" id="CHEBI:1178"/>
        <dbReference type="ChEBI" id="CHEBI:35121"/>
        <dbReference type="EC" id="4.2.1.33"/>
    </reaction>
</comment>
<dbReference type="InterPro" id="IPR015928">
    <property type="entry name" value="Aconitase/3IPM_dehydase_swvl"/>
</dbReference>
<evidence type="ECO:0000259" key="11">
    <source>
        <dbReference type="Pfam" id="PF00694"/>
    </source>
</evidence>
<evidence type="ECO:0000256" key="4">
    <source>
        <dbReference type="ARBA" id="ARBA00009845"/>
    </source>
</evidence>
<dbReference type="InterPro" id="IPR050075">
    <property type="entry name" value="LeuD"/>
</dbReference>
<comment type="pathway">
    <text evidence="3">Amino-acid biosynthesis; L-leucine biosynthesis; L-leucine from 3-methyl-2-oxobutanoate: step 2/4.</text>
</comment>
<name>A0A059FG82_9PROT</name>
<keyword evidence="8" id="KW-0028">Amino-acid biosynthesis</keyword>
<dbReference type="PANTHER" id="PTHR43345">
    <property type="entry name" value="3-ISOPROPYLMALATE DEHYDRATASE SMALL SUBUNIT 2-RELATED-RELATED"/>
    <property type="match status" value="1"/>
</dbReference>
<dbReference type="AlphaFoldDB" id="A0A059FG82"/>
<dbReference type="SUPFAM" id="SSF52016">
    <property type="entry name" value="LeuD/IlvD-like"/>
    <property type="match status" value="1"/>
</dbReference>
<dbReference type="InterPro" id="IPR033940">
    <property type="entry name" value="IPMI_Swivel"/>
</dbReference>
<evidence type="ECO:0000313" key="13">
    <source>
        <dbReference type="Proteomes" id="UP000025171"/>
    </source>
</evidence>
<evidence type="ECO:0000256" key="9">
    <source>
        <dbReference type="ARBA" id="ARBA00023239"/>
    </source>
</evidence>
<dbReference type="NCBIfam" id="TIGR00171">
    <property type="entry name" value="leuD"/>
    <property type="match status" value="1"/>
</dbReference>
<evidence type="ECO:0000256" key="7">
    <source>
        <dbReference type="ARBA" id="ARBA00022430"/>
    </source>
</evidence>
<dbReference type="CDD" id="cd01577">
    <property type="entry name" value="IPMI_Swivel"/>
    <property type="match status" value="1"/>
</dbReference>
<keyword evidence="9" id="KW-0456">Lyase</keyword>
<dbReference type="PATRIC" id="fig|1280950.3.peg.3002"/>
<gene>
    <name evidence="12" type="ORF">HJO_14952</name>
</gene>
<dbReference type="eggNOG" id="COG0066">
    <property type="taxonomic scope" value="Bacteria"/>
</dbReference>
<evidence type="ECO:0000256" key="3">
    <source>
        <dbReference type="ARBA" id="ARBA00004729"/>
    </source>
</evidence>
<evidence type="ECO:0000256" key="8">
    <source>
        <dbReference type="ARBA" id="ARBA00022605"/>
    </source>
</evidence>
<keyword evidence="7" id="KW-0432">Leucine biosynthesis</keyword>
<evidence type="ECO:0000313" key="12">
    <source>
        <dbReference type="EMBL" id="KCZ89526.1"/>
    </source>
</evidence>
<dbReference type="GO" id="GO:0009098">
    <property type="term" value="P:L-leucine biosynthetic process"/>
    <property type="evidence" value="ECO:0007669"/>
    <property type="project" value="UniProtKB-UniPathway"/>
</dbReference>
<dbReference type="EMBL" id="ARYK01000008">
    <property type="protein sequence ID" value="KCZ89526.1"/>
    <property type="molecule type" value="Genomic_DNA"/>
</dbReference>
<dbReference type="Gene3D" id="3.20.19.10">
    <property type="entry name" value="Aconitase, domain 4"/>
    <property type="match status" value="1"/>
</dbReference>
<dbReference type="InterPro" id="IPR000573">
    <property type="entry name" value="AconitaseA/IPMdHydase_ssu_swvl"/>
</dbReference>
<dbReference type="NCBIfam" id="NF002458">
    <property type="entry name" value="PRK01641.1"/>
    <property type="match status" value="1"/>
</dbReference>
<evidence type="ECO:0000256" key="6">
    <source>
        <dbReference type="ARBA" id="ARBA00011998"/>
    </source>
</evidence>
<dbReference type="PANTHER" id="PTHR43345:SF5">
    <property type="entry name" value="3-ISOPROPYLMALATE DEHYDRATASE SMALL SUBUNIT"/>
    <property type="match status" value="1"/>
</dbReference>
<comment type="similarity">
    <text evidence="4">Belongs to the LeuD family. LeuD type 1 subfamily.</text>
</comment>
<evidence type="ECO:0000256" key="10">
    <source>
        <dbReference type="ARBA" id="ARBA00023304"/>
    </source>
</evidence>
<dbReference type="OrthoDB" id="9777465at2"/>
<accession>A0A059FG82</accession>
<dbReference type="Proteomes" id="UP000025171">
    <property type="component" value="Unassembled WGS sequence"/>
</dbReference>
<evidence type="ECO:0000256" key="2">
    <source>
        <dbReference type="ARBA" id="ARBA00002695"/>
    </source>
</evidence>
<sequence length="214" mass="23401">MNRQITRLQGITACLPFDNIDTDQIIPSREMKSTSKTDLAAGLFAGWRYVSAESRQCDPDFVLNQARCDGASILVSRSNFGCGSSREHAVWALREFGFRCIVAASFSQIFFRNCINNGILPVVLPAAAIGQIEALFAHDNSVLQLVVDLPEQAISPAGAASVWAFDIEASDKAALMTGRDPIAVTLESDSDIRAFIARDLERRPWIYSQARSGT</sequence>
<reference evidence="12 13" key="1">
    <citation type="journal article" date="2014" name="Antonie Van Leeuwenhoek">
        <title>Hyphomonas beringensis sp. nov. and Hyphomonas chukchiensis sp. nov., isolated from surface seawater of the Bering Sea and Chukchi Sea.</title>
        <authorList>
            <person name="Li C."/>
            <person name="Lai Q."/>
            <person name="Li G."/>
            <person name="Dong C."/>
            <person name="Wang J."/>
            <person name="Liao Y."/>
            <person name="Shao Z."/>
        </authorList>
    </citation>
    <scope>NUCLEOTIDE SEQUENCE [LARGE SCALE GENOMIC DNA]</scope>
    <source>
        <strain evidence="12 13">MHS-2</strain>
    </source>
</reference>
<organism evidence="12 13">
    <name type="scientific">Hyphomonas johnsonii MHS-2</name>
    <dbReference type="NCBI Taxonomy" id="1280950"/>
    <lineage>
        <taxon>Bacteria</taxon>
        <taxon>Pseudomonadati</taxon>
        <taxon>Pseudomonadota</taxon>
        <taxon>Alphaproteobacteria</taxon>
        <taxon>Hyphomonadales</taxon>
        <taxon>Hyphomonadaceae</taxon>
        <taxon>Hyphomonas</taxon>
    </lineage>
</organism>
<dbReference type="GO" id="GO:0003861">
    <property type="term" value="F:3-isopropylmalate dehydratase activity"/>
    <property type="evidence" value="ECO:0007669"/>
    <property type="project" value="UniProtKB-EC"/>
</dbReference>
<evidence type="ECO:0000256" key="1">
    <source>
        <dbReference type="ARBA" id="ARBA00000491"/>
    </source>
</evidence>
<feature type="domain" description="Aconitase A/isopropylmalate dehydratase small subunit swivel" evidence="11">
    <location>
        <begin position="5"/>
        <end position="126"/>
    </location>
</feature>
<dbReference type="UniPathway" id="UPA00048">
    <property type="reaction ID" value="UER00071"/>
</dbReference>
<evidence type="ECO:0000256" key="5">
    <source>
        <dbReference type="ARBA" id="ARBA00011271"/>
    </source>
</evidence>
<comment type="caution">
    <text evidence="12">The sequence shown here is derived from an EMBL/GenBank/DDBJ whole genome shotgun (WGS) entry which is preliminary data.</text>
</comment>
<dbReference type="Pfam" id="PF00694">
    <property type="entry name" value="Aconitase_C"/>
    <property type="match status" value="1"/>
</dbReference>
<comment type="function">
    <text evidence="2">Catalyzes the isomerization between 2-isopropylmalate and 3-isopropylmalate, via the formation of 2-isopropylmaleate.</text>
</comment>
<comment type="subunit">
    <text evidence="5">Heterodimer of LeuC and LeuD.</text>
</comment>
<keyword evidence="13" id="KW-1185">Reference proteome</keyword>
<dbReference type="RefSeq" id="WP_035618409.1">
    <property type="nucleotide sequence ID" value="NZ_ARYK01000008.1"/>
</dbReference>
<dbReference type="GO" id="GO:0009316">
    <property type="term" value="C:3-isopropylmalate dehydratase complex"/>
    <property type="evidence" value="ECO:0007669"/>
    <property type="project" value="InterPro"/>
</dbReference>
<dbReference type="InterPro" id="IPR004431">
    <property type="entry name" value="3-IsopropMal_deHydase_ssu"/>
</dbReference>
<dbReference type="EC" id="4.2.1.33" evidence="6"/>
<keyword evidence="10" id="KW-0100">Branched-chain amino acid biosynthesis</keyword>